<feature type="compositionally biased region" description="Basic and acidic residues" evidence="1">
    <location>
        <begin position="8"/>
        <end position="18"/>
    </location>
</feature>
<protein>
    <submittedName>
        <fullName evidence="2">PsmD8-1 protein</fullName>
    </submittedName>
</protein>
<evidence type="ECO:0000313" key="2">
    <source>
        <dbReference type="EMBL" id="CAE7496502.1"/>
    </source>
</evidence>
<keyword evidence="3" id="KW-1185">Reference proteome</keyword>
<proteinExistence type="predicted"/>
<evidence type="ECO:0000256" key="1">
    <source>
        <dbReference type="SAM" id="MobiDB-lite"/>
    </source>
</evidence>
<gene>
    <name evidence="2" type="primary">psmD8-1</name>
    <name evidence="2" type="ORF">SPIL2461_LOCUS12816</name>
</gene>
<dbReference type="Proteomes" id="UP000649617">
    <property type="component" value="Unassembled WGS sequence"/>
</dbReference>
<feature type="region of interest" description="Disordered" evidence="1">
    <location>
        <begin position="1"/>
        <end position="31"/>
    </location>
</feature>
<dbReference type="AlphaFoldDB" id="A0A812STX8"/>
<comment type="caution">
    <text evidence="2">The sequence shown here is derived from an EMBL/GenBank/DDBJ whole genome shotgun (WGS) entry which is preliminary data.</text>
</comment>
<feature type="non-terminal residue" evidence="2">
    <location>
        <position position="1"/>
    </location>
</feature>
<accession>A0A812STX8</accession>
<sequence>VPALQEFAVKENERKAREESDDPMGDLTPSLTRRAPLGLVKWEVRDGRLHFIRSEQKRPYTGSRLHFVG</sequence>
<dbReference type="OrthoDB" id="8775810at2759"/>
<dbReference type="EMBL" id="CAJNIZ010026969">
    <property type="protein sequence ID" value="CAE7496502.1"/>
    <property type="molecule type" value="Genomic_DNA"/>
</dbReference>
<evidence type="ECO:0000313" key="3">
    <source>
        <dbReference type="Proteomes" id="UP000649617"/>
    </source>
</evidence>
<name>A0A812STX8_SYMPI</name>
<organism evidence="2 3">
    <name type="scientific">Symbiodinium pilosum</name>
    <name type="common">Dinoflagellate</name>
    <dbReference type="NCBI Taxonomy" id="2952"/>
    <lineage>
        <taxon>Eukaryota</taxon>
        <taxon>Sar</taxon>
        <taxon>Alveolata</taxon>
        <taxon>Dinophyceae</taxon>
        <taxon>Suessiales</taxon>
        <taxon>Symbiodiniaceae</taxon>
        <taxon>Symbiodinium</taxon>
    </lineage>
</organism>
<reference evidence="2" key="1">
    <citation type="submission" date="2021-02" db="EMBL/GenBank/DDBJ databases">
        <authorList>
            <person name="Dougan E. K."/>
            <person name="Rhodes N."/>
            <person name="Thang M."/>
            <person name="Chan C."/>
        </authorList>
    </citation>
    <scope>NUCLEOTIDE SEQUENCE</scope>
</reference>